<dbReference type="InterPro" id="IPR050765">
    <property type="entry name" value="Riboflavin_Biosynth_HTPR"/>
</dbReference>
<dbReference type="AlphaFoldDB" id="A0A2M6YTF0"/>
<evidence type="ECO:0000313" key="3">
    <source>
        <dbReference type="Proteomes" id="UP000230184"/>
    </source>
</evidence>
<dbReference type="InterPro" id="IPR002734">
    <property type="entry name" value="RibDG_C"/>
</dbReference>
<dbReference type="Pfam" id="PF01872">
    <property type="entry name" value="RibD_C"/>
    <property type="match status" value="1"/>
</dbReference>
<name>A0A2M6YTF0_9BACT</name>
<dbReference type="Gene3D" id="3.40.430.10">
    <property type="entry name" value="Dihydrofolate Reductase, subunit A"/>
    <property type="match status" value="1"/>
</dbReference>
<proteinExistence type="predicted"/>
<dbReference type="PANTHER" id="PTHR38011">
    <property type="entry name" value="DIHYDROFOLATE REDUCTASE FAMILY PROTEIN (AFU_ORTHOLOGUE AFUA_8G06820)"/>
    <property type="match status" value="1"/>
</dbReference>
<dbReference type="EMBL" id="PEWY01000122">
    <property type="protein sequence ID" value="PIU36784.1"/>
    <property type="molecule type" value="Genomic_DNA"/>
</dbReference>
<dbReference type="GO" id="GO:0008703">
    <property type="term" value="F:5-amino-6-(5-phosphoribosylamino)uracil reductase activity"/>
    <property type="evidence" value="ECO:0007669"/>
    <property type="project" value="InterPro"/>
</dbReference>
<accession>A0A2M6YTF0</accession>
<gene>
    <name evidence="2" type="ORF">COT02_04215</name>
</gene>
<sequence>MKITMVMLMTVDGKTTRGENKNIYTWTSSEDQKHFFSLIKKNNLIVMGRKTFEASRPVIRLEKGKLRIVLTHHPKKYSKESVTGQLEFSNENPEKLIKRMEGLGYKKILLVGGATINGLFLKENLVDELYLTIEPKIFGSGKNIIEGQLLDKFLQLINVKKLNKKGTLLLRYKII</sequence>
<dbReference type="SUPFAM" id="SSF53597">
    <property type="entry name" value="Dihydrofolate reductase-like"/>
    <property type="match status" value="1"/>
</dbReference>
<dbReference type="GO" id="GO:0009231">
    <property type="term" value="P:riboflavin biosynthetic process"/>
    <property type="evidence" value="ECO:0007669"/>
    <property type="project" value="InterPro"/>
</dbReference>
<evidence type="ECO:0000259" key="1">
    <source>
        <dbReference type="Pfam" id="PF01872"/>
    </source>
</evidence>
<evidence type="ECO:0000313" key="2">
    <source>
        <dbReference type="EMBL" id="PIU36784.1"/>
    </source>
</evidence>
<protein>
    <recommendedName>
        <fullName evidence="1">Bacterial bifunctional deaminase-reductase C-terminal domain-containing protein</fullName>
    </recommendedName>
</protein>
<organism evidence="2 3">
    <name type="scientific">Candidatus Roizmanbacteria bacterium CG07_land_8_20_14_0_80_34_15</name>
    <dbReference type="NCBI Taxonomy" id="1974849"/>
    <lineage>
        <taxon>Bacteria</taxon>
        <taxon>Candidatus Roizmaniibacteriota</taxon>
    </lineage>
</organism>
<dbReference type="PANTHER" id="PTHR38011:SF11">
    <property type="entry name" value="2,5-DIAMINO-6-RIBOSYLAMINO-4(3H)-PYRIMIDINONE 5'-PHOSPHATE REDUCTASE"/>
    <property type="match status" value="1"/>
</dbReference>
<reference evidence="3" key="1">
    <citation type="submission" date="2017-09" db="EMBL/GenBank/DDBJ databases">
        <title>Depth-based differentiation of microbial function through sediment-hosted aquifers and enrichment of novel symbionts in the deep terrestrial subsurface.</title>
        <authorList>
            <person name="Probst A.J."/>
            <person name="Ladd B."/>
            <person name="Jarett J.K."/>
            <person name="Geller-Mcgrath D.E."/>
            <person name="Sieber C.M.K."/>
            <person name="Emerson J.B."/>
            <person name="Anantharaman K."/>
            <person name="Thomas B.C."/>
            <person name="Malmstrom R."/>
            <person name="Stieglmeier M."/>
            <person name="Klingl A."/>
            <person name="Woyke T."/>
            <person name="Ryan C.M."/>
            <person name="Banfield J.F."/>
        </authorList>
    </citation>
    <scope>NUCLEOTIDE SEQUENCE [LARGE SCALE GENOMIC DNA]</scope>
</reference>
<dbReference type="Proteomes" id="UP000230184">
    <property type="component" value="Unassembled WGS sequence"/>
</dbReference>
<dbReference type="InterPro" id="IPR024072">
    <property type="entry name" value="DHFR-like_dom_sf"/>
</dbReference>
<comment type="caution">
    <text evidence="2">The sequence shown here is derived from an EMBL/GenBank/DDBJ whole genome shotgun (WGS) entry which is preliminary data.</text>
</comment>
<feature type="domain" description="Bacterial bifunctional deaminase-reductase C-terminal" evidence="1">
    <location>
        <begin position="2"/>
        <end position="162"/>
    </location>
</feature>